<proteinExistence type="predicted"/>
<dbReference type="InterPro" id="IPR000674">
    <property type="entry name" value="Ald_Oxase/Xan_DH_a/b"/>
</dbReference>
<reference evidence="5" key="2">
    <citation type="submission" date="2020-01" db="EMBL/GenBank/DDBJ databases">
        <authorList>
            <person name="Hornung B."/>
        </authorList>
    </citation>
    <scope>NUCLEOTIDE SEQUENCE</scope>
    <source>
        <strain evidence="5">PacBioINE</strain>
    </source>
</reference>
<accession>A0A8S0WWW8</accession>
<dbReference type="Gene3D" id="3.90.1170.50">
    <property type="entry name" value="Aldehyde oxidase/xanthine dehydrogenase, a/b hammerhead"/>
    <property type="match status" value="1"/>
</dbReference>
<dbReference type="Pfam" id="PF01315">
    <property type="entry name" value="Ald_Xan_dh_C"/>
    <property type="match status" value="1"/>
</dbReference>
<dbReference type="InterPro" id="IPR037165">
    <property type="entry name" value="AldOxase/xan_DH_Mopterin-bd_sf"/>
</dbReference>
<evidence type="ECO:0000256" key="3">
    <source>
        <dbReference type="SAM" id="MobiDB-lite"/>
    </source>
</evidence>
<dbReference type="SUPFAM" id="SSF54665">
    <property type="entry name" value="CO dehydrogenase molybdoprotein N-domain-like"/>
    <property type="match status" value="1"/>
</dbReference>
<dbReference type="InterPro" id="IPR008274">
    <property type="entry name" value="AldOxase/xan_DH_MoCoBD1"/>
</dbReference>
<dbReference type="RefSeq" id="WP_240984217.1">
    <property type="nucleotide sequence ID" value="NZ_CDGJ01000032.1"/>
</dbReference>
<feature type="region of interest" description="Disordered" evidence="3">
    <location>
        <begin position="1"/>
        <end position="21"/>
    </location>
</feature>
<dbReference type="Pfam" id="PF20256">
    <property type="entry name" value="MoCoBD_2"/>
    <property type="match status" value="1"/>
</dbReference>
<reference evidence="6" key="1">
    <citation type="submission" date="2014-11" db="EMBL/GenBank/DDBJ databases">
        <authorList>
            <person name="Hornung B.V."/>
        </authorList>
    </citation>
    <scope>NUCLEOTIDE SEQUENCE</scope>
    <source>
        <strain evidence="6">INE</strain>
    </source>
</reference>
<organism evidence="5">
    <name type="scientific">Acididesulfobacillus acetoxydans</name>
    <dbReference type="NCBI Taxonomy" id="1561005"/>
    <lineage>
        <taxon>Bacteria</taxon>
        <taxon>Bacillati</taxon>
        <taxon>Bacillota</taxon>
        <taxon>Clostridia</taxon>
        <taxon>Eubacteriales</taxon>
        <taxon>Peptococcaceae</taxon>
        <taxon>Acididesulfobacillus</taxon>
    </lineage>
</organism>
<dbReference type="SMART" id="SM01008">
    <property type="entry name" value="Ald_Xan_dh_C"/>
    <property type="match status" value="1"/>
</dbReference>
<evidence type="ECO:0000256" key="1">
    <source>
        <dbReference type="ARBA" id="ARBA00022505"/>
    </source>
</evidence>
<dbReference type="Proteomes" id="UP000836597">
    <property type="component" value="Chromosome"/>
</dbReference>
<evidence type="ECO:0000313" key="5">
    <source>
        <dbReference type="EMBL" id="CAA7600561.1"/>
    </source>
</evidence>
<dbReference type="InterPro" id="IPR016208">
    <property type="entry name" value="Ald_Oxase/xanthine_DH-like"/>
</dbReference>
<dbReference type="SUPFAM" id="SSF56003">
    <property type="entry name" value="Molybdenum cofactor-binding domain"/>
    <property type="match status" value="1"/>
</dbReference>
<dbReference type="EMBL" id="CDGJ01000032">
    <property type="protein sequence ID" value="CEJ06695.1"/>
    <property type="molecule type" value="Genomic_DNA"/>
</dbReference>
<name>A0A8S0WWW8_9FIRM</name>
<dbReference type="InterPro" id="IPR036856">
    <property type="entry name" value="Ald_Oxase/Xan_DH_a/b_sf"/>
</dbReference>
<evidence type="ECO:0000259" key="4">
    <source>
        <dbReference type="SMART" id="SM01008"/>
    </source>
</evidence>
<dbReference type="PANTHER" id="PTHR11908:SF132">
    <property type="entry name" value="ALDEHYDE OXIDASE 1-RELATED"/>
    <property type="match status" value="1"/>
</dbReference>
<keyword evidence="2 5" id="KW-0560">Oxidoreductase</keyword>
<evidence type="ECO:0000313" key="7">
    <source>
        <dbReference type="Proteomes" id="UP001071230"/>
    </source>
</evidence>
<feature type="domain" description="Aldehyde oxidase/xanthine dehydrogenase a/b hammerhead" evidence="4">
    <location>
        <begin position="39"/>
        <end position="151"/>
    </location>
</feature>
<keyword evidence="1" id="KW-0500">Molybdenum</keyword>
<sequence length="771" mass="83344">MAVRGNLEDSENRHETAGPEKLKQVGRSYPLHDAEAKATGRIRYTGDMSLQGMLCARILFSPLPHARIRRIDAAGALALPGVYGVFTHENTPDVLYNSQVWYAGQEALKDERLFPDTVRYIGDRVAAVVAANEQTAAKALGLIKVDYEELPAVFEAEQALRTDVPVPALAPWASPFFSKEISVGHVDECFEAPDAVVIEDRVETPKIHHAALEPHVCVAYPDHNGKITVLTPCQILYSVRLVVATVLGLPFNKVRVLKTPMGGSFGGKQEVTLEPLAAFFALATGRPVKIQLTRHESIISTRTRTKTIGYVRTAWDKAGNLLARDLKTVIDTGAYTSNGAIIGMAMGKKAFRLYRIPNQRYRTESVHTNTPVAGAARGYGSPQIHAITEINIDHAARRLGIDPVKLRLRNLVRPGDLDAGGGPPLGQAQIIACVAEGAKAFGWAQRRDAPHGTGRFRRGAGMACATHSNGYFGGFQDFTTMTLRMLEDGSMILNSGIQDLGCGTVTSMKQIIAEVMAISPDRIEAPEGDTETSPYDVGSQASRVTHVAGACALHTAGKLKEKLCREAAKLLECAPDEVILQSERIRSAAHPEKDCSYGEMVSLIQEKNRTEIIITETFQAQDNPGSYGADFVEVEVDTWTGLVRVVEVLAVHDVGRAINPGFVRGQIYGGVQMGIGYALTEDIAVDPVSGRAKGDRFSRYHLVNMPDMPPVRVILIEKGGDLGPFGAKSIGEIATCPTAPAVVNAVNQALGTNLETLPLTPERILRALACQ</sequence>
<protein>
    <submittedName>
        <fullName evidence="5">Aldehyde oxidase and xanthine dehydrogenase, a/b hammerhead domain protein</fullName>
        <ecNumber evidence="5">1.-.-.-</ecNumber>
    </submittedName>
    <submittedName>
        <fullName evidence="6">Xanthine dehydrogenase molybdenum-binding subunit</fullName>
    </submittedName>
</protein>
<dbReference type="InterPro" id="IPR046867">
    <property type="entry name" value="AldOxase/xan_DH_MoCoBD2"/>
</dbReference>
<evidence type="ECO:0000313" key="6">
    <source>
        <dbReference type="EMBL" id="CEJ06695.1"/>
    </source>
</evidence>
<keyword evidence="7" id="KW-1185">Reference proteome</keyword>
<dbReference type="GO" id="GO:0016491">
    <property type="term" value="F:oxidoreductase activity"/>
    <property type="evidence" value="ECO:0007669"/>
    <property type="project" value="UniProtKB-KW"/>
</dbReference>
<dbReference type="KEGG" id="aacx:DEACI_1214"/>
<dbReference type="Gene3D" id="3.30.365.10">
    <property type="entry name" value="Aldehyde oxidase/xanthine dehydrogenase, molybdopterin binding domain"/>
    <property type="match status" value="4"/>
</dbReference>
<dbReference type="GO" id="GO:0005506">
    <property type="term" value="F:iron ion binding"/>
    <property type="evidence" value="ECO:0007669"/>
    <property type="project" value="InterPro"/>
</dbReference>
<evidence type="ECO:0000256" key="2">
    <source>
        <dbReference type="ARBA" id="ARBA00023002"/>
    </source>
</evidence>
<dbReference type="Proteomes" id="UP001071230">
    <property type="component" value="Unassembled WGS sequence"/>
</dbReference>
<gene>
    <name evidence="6" type="ORF">DEACI_1144</name>
    <name evidence="5" type="ORF">DEACI_1214</name>
</gene>
<dbReference type="EC" id="1.-.-.-" evidence="5"/>
<dbReference type="Pfam" id="PF02738">
    <property type="entry name" value="MoCoBD_1"/>
    <property type="match status" value="1"/>
</dbReference>
<dbReference type="EMBL" id="LR746496">
    <property type="protein sequence ID" value="CAA7600561.1"/>
    <property type="molecule type" value="Genomic_DNA"/>
</dbReference>
<dbReference type="AlphaFoldDB" id="A0A8S0WWW8"/>
<dbReference type="PANTHER" id="PTHR11908">
    <property type="entry name" value="XANTHINE DEHYDROGENASE"/>
    <property type="match status" value="1"/>
</dbReference>